<proteinExistence type="predicted"/>
<name>X6NFV2_RETFI</name>
<evidence type="ECO:0000256" key="2">
    <source>
        <dbReference type="SAM" id="MobiDB-lite"/>
    </source>
</evidence>
<feature type="compositionally biased region" description="Basic and acidic residues" evidence="2">
    <location>
        <begin position="129"/>
        <end position="148"/>
    </location>
</feature>
<evidence type="ECO:0000313" key="3">
    <source>
        <dbReference type="EMBL" id="ETO24841.1"/>
    </source>
</evidence>
<organism evidence="3 4">
    <name type="scientific">Reticulomyxa filosa</name>
    <dbReference type="NCBI Taxonomy" id="46433"/>
    <lineage>
        <taxon>Eukaryota</taxon>
        <taxon>Sar</taxon>
        <taxon>Rhizaria</taxon>
        <taxon>Retaria</taxon>
        <taxon>Foraminifera</taxon>
        <taxon>Monothalamids</taxon>
        <taxon>Reticulomyxidae</taxon>
        <taxon>Reticulomyxa</taxon>
    </lineage>
</organism>
<evidence type="ECO:0000313" key="4">
    <source>
        <dbReference type="Proteomes" id="UP000023152"/>
    </source>
</evidence>
<evidence type="ECO:0000256" key="1">
    <source>
        <dbReference type="SAM" id="Coils"/>
    </source>
</evidence>
<dbReference type="AlphaFoldDB" id="X6NFV2"/>
<feature type="non-terminal residue" evidence="3">
    <location>
        <position position="165"/>
    </location>
</feature>
<comment type="caution">
    <text evidence="3">The sequence shown here is derived from an EMBL/GenBank/DDBJ whole genome shotgun (WGS) entry which is preliminary data.</text>
</comment>
<feature type="compositionally biased region" description="Polar residues" evidence="2">
    <location>
        <begin position="111"/>
        <end position="128"/>
    </location>
</feature>
<reference evidence="3 4" key="1">
    <citation type="journal article" date="2013" name="Curr. Biol.">
        <title>The Genome of the Foraminiferan Reticulomyxa filosa.</title>
        <authorList>
            <person name="Glockner G."/>
            <person name="Hulsmann N."/>
            <person name="Schleicher M."/>
            <person name="Noegel A.A."/>
            <person name="Eichinger L."/>
            <person name="Gallinger C."/>
            <person name="Pawlowski J."/>
            <person name="Sierra R."/>
            <person name="Euteneuer U."/>
            <person name="Pillet L."/>
            <person name="Moustafa A."/>
            <person name="Platzer M."/>
            <person name="Groth M."/>
            <person name="Szafranski K."/>
            <person name="Schliwa M."/>
        </authorList>
    </citation>
    <scope>NUCLEOTIDE SEQUENCE [LARGE SCALE GENOMIC DNA]</scope>
</reference>
<feature type="coiled-coil region" evidence="1">
    <location>
        <begin position="20"/>
        <end position="68"/>
    </location>
</feature>
<feature type="non-terminal residue" evidence="3">
    <location>
        <position position="1"/>
    </location>
</feature>
<gene>
    <name evidence="3" type="ORF">RFI_12316</name>
</gene>
<dbReference type="EMBL" id="ASPP01008927">
    <property type="protein sequence ID" value="ETO24841.1"/>
    <property type="molecule type" value="Genomic_DNA"/>
</dbReference>
<accession>X6NFV2</accession>
<protein>
    <submittedName>
        <fullName evidence="3">Uncharacterized protein</fullName>
    </submittedName>
</protein>
<sequence>VFHTEMDIQPGASMVPKEDYDNLQTSYEELSNLVSRQQSTIDNLNSEVNDLKAKKFDLQKKIMKLQADTKKIAFAEVERKPLPPKPGQGIPLSPSQTPQLPRPPSAMTLPVTASTFSLEPSMSPSTLSQRERAKPNEEKKSKPELEKYEKMKKIGMPLQSIINKM</sequence>
<keyword evidence="1" id="KW-0175">Coiled coil</keyword>
<keyword evidence="4" id="KW-1185">Reference proteome</keyword>
<feature type="region of interest" description="Disordered" evidence="2">
    <location>
        <begin position="76"/>
        <end position="148"/>
    </location>
</feature>
<dbReference type="Proteomes" id="UP000023152">
    <property type="component" value="Unassembled WGS sequence"/>
</dbReference>